<dbReference type="InterPro" id="IPR005269">
    <property type="entry name" value="LOG"/>
</dbReference>
<organism evidence="4 5">
    <name type="scientific">Bartonella apihabitans</name>
    <dbReference type="NCBI Taxonomy" id="2750929"/>
    <lineage>
        <taxon>Bacteria</taxon>
        <taxon>Pseudomonadati</taxon>
        <taxon>Pseudomonadota</taxon>
        <taxon>Alphaproteobacteria</taxon>
        <taxon>Hyphomicrobiales</taxon>
        <taxon>Bartonellaceae</taxon>
        <taxon>Bartonella</taxon>
    </lineage>
</organism>
<evidence type="ECO:0000313" key="5">
    <source>
        <dbReference type="Proteomes" id="UP000189660"/>
    </source>
</evidence>
<evidence type="ECO:0000256" key="3">
    <source>
        <dbReference type="RuleBase" id="RU363015"/>
    </source>
</evidence>
<dbReference type="GO" id="GO:0008714">
    <property type="term" value="F:AMP nucleosidase activity"/>
    <property type="evidence" value="ECO:0007669"/>
    <property type="project" value="UniProtKB-EC"/>
</dbReference>
<evidence type="ECO:0000313" key="4">
    <source>
        <dbReference type="EMBL" id="AQT42329.1"/>
    </source>
</evidence>
<dbReference type="NCBIfam" id="TIGR00730">
    <property type="entry name" value="Rossman fold protein, TIGR00730 family"/>
    <property type="match status" value="1"/>
</dbReference>
<accession>A0A1U9MA33</accession>
<dbReference type="Proteomes" id="UP000189660">
    <property type="component" value="Chromosome"/>
</dbReference>
<proteinExistence type="inferred from homology"/>
<dbReference type="EMBL" id="CP015820">
    <property type="protein sequence ID" value="AQT42329.1"/>
    <property type="molecule type" value="Genomic_DNA"/>
</dbReference>
<dbReference type="OrthoDB" id="9801098at2"/>
<dbReference type="SUPFAM" id="SSF102405">
    <property type="entry name" value="MCP/YpsA-like"/>
    <property type="match status" value="1"/>
</dbReference>
<gene>
    <name evidence="4" type="ORF">BBC0178_008390</name>
</gene>
<reference evidence="4 5" key="1">
    <citation type="submission" date="2016-11" db="EMBL/GenBank/DDBJ databases">
        <title>Comparative genomics of Bartonella apis.</title>
        <authorList>
            <person name="Engel P."/>
        </authorList>
    </citation>
    <scope>NUCLEOTIDE SEQUENCE [LARGE SCALE GENOMIC DNA]</scope>
    <source>
        <strain evidence="4 5">BBC0178</strain>
    </source>
</reference>
<dbReference type="AlphaFoldDB" id="A0A1U9MA33"/>
<name>A0A1U9MA33_9HYPH</name>
<dbReference type="Pfam" id="PF03641">
    <property type="entry name" value="Lysine_decarbox"/>
    <property type="match status" value="1"/>
</dbReference>
<dbReference type="Gene3D" id="3.40.50.450">
    <property type="match status" value="1"/>
</dbReference>
<comment type="similarity">
    <text evidence="2 3">Belongs to the LOG family.</text>
</comment>
<dbReference type="PANTHER" id="PTHR31223:SF70">
    <property type="entry name" value="LOG FAMILY PROTEIN YJL055W"/>
    <property type="match status" value="1"/>
</dbReference>
<comment type="catalytic activity">
    <reaction evidence="1">
        <text>AMP + H2O = D-ribose 5-phosphate + adenine</text>
        <dbReference type="Rhea" id="RHEA:20129"/>
        <dbReference type="ChEBI" id="CHEBI:15377"/>
        <dbReference type="ChEBI" id="CHEBI:16708"/>
        <dbReference type="ChEBI" id="CHEBI:78346"/>
        <dbReference type="ChEBI" id="CHEBI:456215"/>
        <dbReference type="EC" id="3.2.2.4"/>
    </reaction>
</comment>
<dbReference type="InterPro" id="IPR031100">
    <property type="entry name" value="LOG_fam"/>
</dbReference>
<sequence length="191" mass="20957">MTKINSICVYCGSSSGNNPDYVQSANRLGQLLAEAGITLVYGGGTSGIMGTIARAVKSNGGKVVGIIPDFLIKKEARNKNDDLFDEFIVTETMHQRKQLMFDRSDAFLALPGGIGTLEEIVEIMTWAQLGRHTKPIAFANIDGFYNPMIALLDHMARQGFIHSNHKLKPLVIDDIEKIVTAISRNQESHPL</sequence>
<keyword evidence="3" id="KW-0203">Cytokinin biosynthesis</keyword>
<keyword evidence="5" id="KW-1185">Reference proteome</keyword>
<evidence type="ECO:0000256" key="1">
    <source>
        <dbReference type="ARBA" id="ARBA00000274"/>
    </source>
</evidence>
<dbReference type="GO" id="GO:0009691">
    <property type="term" value="P:cytokinin biosynthetic process"/>
    <property type="evidence" value="ECO:0007669"/>
    <property type="project" value="UniProtKB-UniRule"/>
</dbReference>
<protein>
    <recommendedName>
        <fullName evidence="3">Cytokinin riboside 5'-monophosphate phosphoribohydrolase</fullName>
        <ecNumber evidence="3">3.2.2.n1</ecNumber>
    </recommendedName>
</protein>
<dbReference type="PANTHER" id="PTHR31223">
    <property type="entry name" value="LOG FAMILY PROTEIN YJL055W"/>
    <property type="match status" value="1"/>
</dbReference>
<dbReference type="GO" id="GO:0005829">
    <property type="term" value="C:cytosol"/>
    <property type="evidence" value="ECO:0007669"/>
    <property type="project" value="TreeGrafter"/>
</dbReference>
<dbReference type="KEGG" id="bapa:BBC0178_008390"/>
<dbReference type="EC" id="3.2.2.n1" evidence="3"/>
<keyword evidence="3" id="KW-0378">Hydrolase</keyword>
<evidence type="ECO:0000256" key="2">
    <source>
        <dbReference type="ARBA" id="ARBA00006763"/>
    </source>
</evidence>
<dbReference type="RefSeq" id="WP_078039318.1">
    <property type="nucleotide sequence ID" value="NZ_CAXTKO020000001.1"/>
</dbReference>